<keyword evidence="3" id="KW-0489">Methyltransferase</keyword>
<evidence type="ECO:0000256" key="1">
    <source>
        <dbReference type="ARBA" id="ARBA00022679"/>
    </source>
</evidence>
<dbReference type="PANTHER" id="PTHR43861">
    <property type="entry name" value="TRANS-ACONITATE 2-METHYLTRANSFERASE-RELATED"/>
    <property type="match status" value="1"/>
</dbReference>
<comment type="caution">
    <text evidence="3">The sequence shown here is derived from an EMBL/GenBank/DDBJ whole genome shotgun (WGS) entry which is preliminary data.</text>
</comment>
<gene>
    <name evidence="3" type="ORF">HMPREF9965_1514</name>
</gene>
<dbReference type="Gene3D" id="2.20.25.110">
    <property type="entry name" value="S-adenosyl-L-methionine-dependent methyltransferases"/>
    <property type="match status" value="1"/>
</dbReference>
<dbReference type="GO" id="GO:0008168">
    <property type="term" value="F:methyltransferase activity"/>
    <property type="evidence" value="ECO:0007669"/>
    <property type="project" value="UniProtKB-KW"/>
</dbReference>
<evidence type="ECO:0000313" key="3">
    <source>
        <dbReference type="EMBL" id="EGU62435.1"/>
    </source>
</evidence>
<dbReference type="EMBL" id="AFUB01000064">
    <property type="protein sequence ID" value="EGU62435.1"/>
    <property type="molecule type" value="Genomic_DNA"/>
</dbReference>
<dbReference type="CDD" id="cd02440">
    <property type="entry name" value="AdoMet_MTases"/>
    <property type="match status" value="1"/>
</dbReference>
<proteinExistence type="predicted"/>
<name>F9LZQ1_STROR</name>
<dbReference type="InterPro" id="IPR041698">
    <property type="entry name" value="Methyltransf_25"/>
</dbReference>
<dbReference type="InterPro" id="IPR029063">
    <property type="entry name" value="SAM-dependent_MTases_sf"/>
</dbReference>
<dbReference type="RefSeq" id="WP_001181634.1">
    <property type="nucleotide sequence ID" value="NZ_AFUB01000064.1"/>
</dbReference>
<organism evidence="3 4">
    <name type="scientific">Streptococcus mitis bv. 2 str. SK95</name>
    <dbReference type="NCBI Taxonomy" id="1000588"/>
    <lineage>
        <taxon>Bacteria</taxon>
        <taxon>Bacillati</taxon>
        <taxon>Bacillota</taxon>
        <taxon>Bacilli</taxon>
        <taxon>Lactobacillales</taxon>
        <taxon>Streptococcaceae</taxon>
        <taxon>Streptococcus</taxon>
    </lineage>
</organism>
<dbReference type="GO" id="GO:0032259">
    <property type="term" value="P:methylation"/>
    <property type="evidence" value="ECO:0007669"/>
    <property type="project" value="UniProtKB-KW"/>
</dbReference>
<keyword evidence="1 3" id="KW-0808">Transferase</keyword>
<sequence>MQNSRYNKNFSMFYREQLTGQAKIYSRFIFDLIKDKPIEHSIIDYMCGTGELLQYFKSKGWETTGIDLSEDMLNIAKKYDTQTKFICEDATKYQADRRYGLAVSTTDALNHLASISDVKKVFENVYKSLKGCGYFIFDMNSPKGIESDNGYVSISNDRSIAIREGFVDSVNKVGFSRFQGCYDLKKDGNYIRFDNTIYNYMYDISEIVKLLEDVGFTLVEMRDGYSDTIIDKNEINIDRILFIAQKKSLVKKTLKLGTNKNNTFGY</sequence>
<feature type="non-terminal residue" evidence="3">
    <location>
        <position position="266"/>
    </location>
</feature>
<dbReference type="eggNOG" id="COG2226">
    <property type="taxonomic scope" value="Bacteria"/>
</dbReference>
<protein>
    <submittedName>
        <fullName evidence="3">Methyltransferase domain protein</fullName>
    </submittedName>
</protein>
<feature type="domain" description="Methyltransferase" evidence="2">
    <location>
        <begin position="42"/>
        <end position="131"/>
    </location>
</feature>
<evidence type="ECO:0000313" key="4">
    <source>
        <dbReference type="Proteomes" id="UP000003858"/>
    </source>
</evidence>
<accession>F9LZQ1</accession>
<dbReference type="SUPFAM" id="SSF53335">
    <property type="entry name" value="S-adenosyl-L-methionine-dependent methyltransferases"/>
    <property type="match status" value="1"/>
</dbReference>
<reference evidence="3 4" key="1">
    <citation type="submission" date="2011-05" db="EMBL/GenBank/DDBJ databases">
        <authorList>
            <person name="Durkin A.S."/>
            <person name="Radune D."/>
            <person name="Hostetler J."/>
            <person name="Torralba M."/>
            <person name="Gillis M."/>
            <person name="Methe B."/>
            <person name="Sutton G."/>
            <person name="Nelson K.E."/>
        </authorList>
    </citation>
    <scope>NUCLEOTIDE SEQUENCE [LARGE SCALE GENOMIC DNA]</scope>
    <source>
        <strain evidence="3 4">SK95</strain>
    </source>
</reference>
<dbReference type="AlphaFoldDB" id="F9LZQ1"/>
<evidence type="ECO:0000259" key="2">
    <source>
        <dbReference type="Pfam" id="PF13649"/>
    </source>
</evidence>
<dbReference type="Gene3D" id="3.40.50.150">
    <property type="entry name" value="Vaccinia Virus protein VP39"/>
    <property type="match status" value="1"/>
</dbReference>
<dbReference type="Proteomes" id="UP000003858">
    <property type="component" value="Unassembled WGS sequence"/>
</dbReference>
<dbReference type="Pfam" id="PF13649">
    <property type="entry name" value="Methyltransf_25"/>
    <property type="match status" value="1"/>
</dbReference>